<evidence type="ECO:0000313" key="2">
    <source>
        <dbReference type="Proteomes" id="UP000721844"/>
    </source>
</evidence>
<evidence type="ECO:0000313" key="1">
    <source>
        <dbReference type="EMBL" id="MCB8884151.1"/>
    </source>
</evidence>
<reference evidence="1 2" key="1">
    <citation type="journal article" date="2021" name="Microorganisms">
        <title>Acidisoma silvae sp. nov. and Acidisomacellulosilytica sp. nov., Two Acidophilic Bacteria Isolated from Decaying Wood, Hydrolyzing Cellulose and Producing Poly-3-hydroxybutyrate.</title>
        <authorList>
            <person name="Mieszkin S."/>
            <person name="Pouder E."/>
            <person name="Uroz S."/>
            <person name="Simon-Colin C."/>
            <person name="Alain K."/>
        </authorList>
    </citation>
    <scope>NUCLEOTIDE SEQUENCE [LARGE SCALE GENOMIC DNA]</scope>
    <source>
        <strain evidence="1 2">HW T5.17</strain>
    </source>
</reference>
<sequence length="46" mass="5440">VSAYNFARRLKTLRGLTPHQFICKTWTNEPERFRLNPLHQMPGLNS</sequence>
<comment type="caution">
    <text evidence="1">The sequence shown here is derived from an EMBL/GenBank/DDBJ whole genome shotgun (WGS) entry which is preliminary data.</text>
</comment>
<feature type="non-terminal residue" evidence="1">
    <location>
        <position position="1"/>
    </location>
</feature>
<accession>A0A963Z7R0</accession>
<protein>
    <submittedName>
        <fullName evidence="1">IS481 family transposase</fullName>
    </submittedName>
</protein>
<organism evidence="1 2">
    <name type="scientific">Acidisoma cellulosilyticum</name>
    <dbReference type="NCBI Taxonomy" id="2802395"/>
    <lineage>
        <taxon>Bacteria</taxon>
        <taxon>Pseudomonadati</taxon>
        <taxon>Pseudomonadota</taxon>
        <taxon>Alphaproteobacteria</taxon>
        <taxon>Acetobacterales</taxon>
        <taxon>Acidocellaceae</taxon>
        <taxon>Acidisoma</taxon>
    </lineage>
</organism>
<dbReference type="AlphaFoldDB" id="A0A963Z7R0"/>
<proteinExistence type="predicted"/>
<dbReference type="Proteomes" id="UP000721844">
    <property type="component" value="Unassembled WGS sequence"/>
</dbReference>
<dbReference type="EMBL" id="JAESVA010000051">
    <property type="protein sequence ID" value="MCB8884151.1"/>
    <property type="molecule type" value="Genomic_DNA"/>
</dbReference>
<gene>
    <name evidence="1" type="ORF">ACELLULO517_28355</name>
</gene>
<keyword evidence="2" id="KW-1185">Reference proteome</keyword>
<name>A0A963Z7R0_9PROT</name>